<dbReference type="Proteomes" id="UP000054018">
    <property type="component" value="Unassembled WGS sequence"/>
</dbReference>
<evidence type="ECO:0000313" key="1">
    <source>
        <dbReference type="EMBL" id="KIK25429.1"/>
    </source>
</evidence>
<organism evidence="1 2">
    <name type="scientific">Pisolithus microcarpus 441</name>
    <dbReference type="NCBI Taxonomy" id="765257"/>
    <lineage>
        <taxon>Eukaryota</taxon>
        <taxon>Fungi</taxon>
        <taxon>Dikarya</taxon>
        <taxon>Basidiomycota</taxon>
        <taxon>Agaricomycotina</taxon>
        <taxon>Agaricomycetes</taxon>
        <taxon>Agaricomycetidae</taxon>
        <taxon>Boletales</taxon>
        <taxon>Sclerodermatineae</taxon>
        <taxon>Pisolithaceae</taxon>
        <taxon>Pisolithus</taxon>
    </lineage>
</organism>
<dbReference type="AlphaFoldDB" id="A0A0C9ZHH1"/>
<gene>
    <name evidence="1" type="ORF">PISMIDRAFT_96877</name>
</gene>
<dbReference type="HOGENOM" id="CLU_2782893_0_0_1"/>
<protein>
    <submittedName>
        <fullName evidence="1">Uncharacterized protein</fullName>
    </submittedName>
</protein>
<sequence length="69" mass="8012">QDHQFDYGIYSKIFTGYLDMQHQIDQNPRHATKTQELQATWVSAGKYELHGCLLAIADPRSEQKPNHKL</sequence>
<keyword evidence="2" id="KW-1185">Reference proteome</keyword>
<feature type="non-terminal residue" evidence="1">
    <location>
        <position position="1"/>
    </location>
</feature>
<proteinExistence type="predicted"/>
<accession>A0A0C9ZHH1</accession>
<dbReference type="EMBL" id="KN833708">
    <property type="protein sequence ID" value="KIK25429.1"/>
    <property type="molecule type" value="Genomic_DNA"/>
</dbReference>
<evidence type="ECO:0000313" key="2">
    <source>
        <dbReference type="Proteomes" id="UP000054018"/>
    </source>
</evidence>
<name>A0A0C9ZHH1_9AGAM</name>
<reference evidence="1 2" key="1">
    <citation type="submission" date="2014-04" db="EMBL/GenBank/DDBJ databases">
        <authorList>
            <consortium name="DOE Joint Genome Institute"/>
            <person name="Kuo A."/>
            <person name="Kohler A."/>
            <person name="Costa M.D."/>
            <person name="Nagy L.G."/>
            <person name="Floudas D."/>
            <person name="Copeland A."/>
            <person name="Barry K.W."/>
            <person name="Cichocki N."/>
            <person name="Veneault-Fourrey C."/>
            <person name="LaButti K."/>
            <person name="Lindquist E.A."/>
            <person name="Lipzen A."/>
            <person name="Lundell T."/>
            <person name="Morin E."/>
            <person name="Murat C."/>
            <person name="Sun H."/>
            <person name="Tunlid A."/>
            <person name="Henrissat B."/>
            <person name="Grigoriev I.V."/>
            <person name="Hibbett D.S."/>
            <person name="Martin F."/>
            <person name="Nordberg H.P."/>
            <person name="Cantor M.N."/>
            <person name="Hua S.X."/>
        </authorList>
    </citation>
    <scope>NUCLEOTIDE SEQUENCE [LARGE SCALE GENOMIC DNA]</scope>
    <source>
        <strain evidence="1 2">441</strain>
    </source>
</reference>
<reference evidence="2" key="2">
    <citation type="submission" date="2015-01" db="EMBL/GenBank/DDBJ databases">
        <title>Evolutionary Origins and Diversification of the Mycorrhizal Mutualists.</title>
        <authorList>
            <consortium name="DOE Joint Genome Institute"/>
            <consortium name="Mycorrhizal Genomics Consortium"/>
            <person name="Kohler A."/>
            <person name="Kuo A."/>
            <person name="Nagy L.G."/>
            <person name="Floudas D."/>
            <person name="Copeland A."/>
            <person name="Barry K.W."/>
            <person name="Cichocki N."/>
            <person name="Veneault-Fourrey C."/>
            <person name="LaButti K."/>
            <person name="Lindquist E.A."/>
            <person name="Lipzen A."/>
            <person name="Lundell T."/>
            <person name="Morin E."/>
            <person name="Murat C."/>
            <person name="Riley R."/>
            <person name="Ohm R."/>
            <person name="Sun H."/>
            <person name="Tunlid A."/>
            <person name="Henrissat B."/>
            <person name="Grigoriev I.V."/>
            <person name="Hibbett D.S."/>
            <person name="Martin F."/>
        </authorList>
    </citation>
    <scope>NUCLEOTIDE SEQUENCE [LARGE SCALE GENOMIC DNA]</scope>
    <source>
        <strain evidence="2">441</strain>
    </source>
</reference>